<evidence type="ECO:0000259" key="5">
    <source>
        <dbReference type="PROSITE" id="PS50045"/>
    </source>
</evidence>
<accession>A0A430ALU3</accession>
<dbReference type="SMART" id="SM00382">
    <property type="entry name" value="AAA"/>
    <property type="match status" value="1"/>
</dbReference>
<dbReference type="GO" id="GO:0006355">
    <property type="term" value="P:regulation of DNA-templated transcription"/>
    <property type="evidence" value="ECO:0007669"/>
    <property type="project" value="InterPro"/>
</dbReference>
<name>A0A430ALU3_9ENTE</name>
<dbReference type="SUPFAM" id="SSF52540">
    <property type="entry name" value="P-loop containing nucleoside triphosphate hydrolases"/>
    <property type="match status" value="1"/>
</dbReference>
<protein>
    <submittedName>
        <fullName evidence="8">Transcription antiterminator BglG</fullName>
    </submittedName>
</protein>
<dbReference type="InterPro" id="IPR027417">
    <property type="entry name" value="P-loop_NTPase"/>
</dbReference>
<dbReference type="PROSITE" id="PS51096">
    <property type="entry name" value="PTS_EIIA_TYPE_4"/>
    <property type="match status" value="1"/>
</dbReference>
<dbReference type="SUPFAM" id="SSF53062">
    <property type="entry name" value="PTS system fructose IIA component-like"/>
    <property type="match status" value="1"/>
</dbReference>
<evidence type="ECO:0000259" key="7">
    <source>
        <dbReference type="PROSITE" id="PS51372"/>
    </source>
</evidence>
<dbReference type="Pfam" id="PF00158">
    <property type="entry name" value="Sigma54_activat"/>
    <property type="match status" value="1"/>
</dbReference>
<dbReference type="InterPro" id="IPR036662">
    <property type="entry name" value="PTS_EIIA_man-typ_sf"/>
</dbReference>
<evidence type="ECO:0000256" key="1">
    <source>
        <dbReference type="ARBA" id="ARBA00022679"/>
    </source>
</evidence>
<comment type="caution">
    <text evidence="8">The sequence shown here is derived from an EMBL/GenBank/DDBJ whole genome shotgun (WGS) entry which is preliminary data.</text>
</comment>
<dbReference type="GO" id="GO:0016020">
    <property type="term" value="C:membrane"/>
    <property type="evidence" value="ECO:0007669"/>
    <property type="project" value="InterPro"/>
</dbReference>
<dbReference type="Pfam" id="PF03610">
    <property type="entry name" value="EIIA-man"/>
    <property type="match status" value="1"/>
</dbReference>
<dbReference type="PANTHER" id="PTHR32071">
    <property type="entry name" value="TRANSCRIPTIONAL REGULATORY PROTEIN"/>
    <property type="match status" value="1"/>
</dbReference>
<feature type="domain" description="PRD" evidence="7">
    <location>
        <begin position="814"/>
        <end position="920"/>
    </location>
</feature>
<dbReference type="CDD" id="cd00009">
    <property type="entry name" value="AAA"/>
    <property type="match status" value="1"/>
</dbReference>
<reference evidence="8 9" key="1">
    <citation type="submission" date="2017-05" db="EMBL/GenBank/DDBJ databases">
        <title>Vagococcus spp. assemblies.</title>
        <authorList>
            <person name="Gulvik C.A."/>
        </authorList>
    </citation>
    <scope>NUCLEOTIDE SEQUENCE [LARGE SCALE GENOMIC DNA]</scope>
    <source>
        <strain evidence="8 9">LMG 24798</strain>
    </source>
</reference>
<feature type="domain" description="Sigma-54 factor interaction" evidence="5">
    <location>
        <begin position="105"/>
        <end position="339"/>
    </location>
</feature>
<dbReference type="InterPro" id="IPR004701">
    <property type="entry name" value="PTS_EIIA_man-typ"/>
</dbReference>
<dbReference type="PROSITE" id="PS50045">
    <property type="entry name" value="SIGMA54_INTERACT_4"/>
    <property type="match status" value="1"/>
</dbReference>
<dbReference type="PROSITE" id="PS51372">
    <property type="entry name" value="PRD_2"/>
    <property type="match status" value="2"/>
</dbReference>
<evidence type="ECO:0000259" key="6">
    <source>
        <dbReference type="PROSITE" id="PS51096"/>
    </source>
</evidence>
<keyword evidence="2" id="KW-0547">Nucleotide-binding</keyword>
<gene>
    <name evidence="8" type="ORF">CBF27_13480</name>
</gene>
<keyword evidence="9" id="KW-1185">Reference proteome</keyword>
<evidence type="ECO:0000256" key="4">
    <source>
        <dbReference type="ARBA" id="ARBA00023125"/>
    </source>
</evidence>
<keyword evidence="4" id="KW-0238">DNA-binding</keyword>
<dbReference type="InterPro" id="IPR002078">
    <property type="entry name" value="Sigma_54_int"/>
</dbReference>
<keyword evidence="1" id="KW-0808">Transferase</keyword>
<dbReference type="InterPro" id="IPR036390">
    <property type="entry name" value="WH_DNA-bd_sf"/>
</dbReference>
<dbReference type="RefSeq" id="WP_126815188.1">
    <property type="nucleotide sequence ID" value="NZ_NGKC01000023.1"/>
</dbReference>
<organism evidence="8 9">
    <name type="scientific">Vagococcus acidifermentans</name>
    <dbReference type="NCBI Taxonomy" id="564710"/>
    <lineage>
        <taxon>Bacteria</taxon>
        <taxon>Bacillati</taxon>
        <taxon>Bacillota</taxon>
        <taxon>Bacilli</taxon>
        <taxon>Lactobacillales</taxon>
        <taxon>Enterococcaceae</taxon>
        <taxon>Vagococcus</taxon>
    </lineage>
</organism>
<dbReference type="GO" id="GO:0005524">
    <property type="term" value="F:ATP binding"/>
    <property type="evidence" value="ECO:0007669"/>
    <property type="project" value="UniProtKB-KW"/>
</dbReference>
<dbReference type="Gene3D" id="3.40.50.510">
    <property type="entry name" value="Phosphotransferase system, mannose-type IIA component"/>
    <property type="match status" value="1"/>
</dbReference>
<dbReference type="GO" id="GO:0009401">
    <property type="term" value="P:phosphoenolpyruvate-dependent sugar phosphotransferase system"/>
    <property type="evidence" value="ECO:0007669"/>
    <property type="project" value="InterPro"/>
</dbReference>
<dbReference type="Pfam" id="PF00874">
    <property type="entry name" value="PRD"/>
    <property type="match status" value="2"/>
</dbReference>
<feature type="domain" description="PTS EIIA type-4" evidence="6">
    <location>
        <begin position="558"/>
        <end position="702"/>
    </location>
</feature>
<feature type="domain" description="PRD" evidence="7">
    <location>
        <begin position="447"/>
        <end position="557"/>
    </location>
</feature>
<dbReference type="OrthoDB" id="9771372at2"/>
<dbReference type="InterPro" id="IPR025943">
    <property type="entry name" value="Sigma_54_int_dom_ATP-bd_2"/>
</dbReference>
<dbReference type="AlphaFoldDB" id="A0A430ALU3"/>
<dbReference type="EMBL" id="NGKC01000023">
    <property type="protein sequence ID" value="RSU09110.1"/>
    <property type="molecule type" value="Genomic_DNA"/>
</dbReference>
<evidence type="ECO:0000313" key="8">
    <source>
        <dbReference type="EMBL" id="RSU09110.1"/>
    </source>
</evidence>
<evidence type="ECO:0000256" key="3">
    <source>
        <dbReference type="ARBA" id="ARBA00022840"/>
    </source>
</evidence>
<evidence type="ECO:0000256" key="2">
    <source>
        <dbReference type="ARBA" id="ARBA00022741"/>
    </source>
</evidence>
<dbReference type="GO" id="GO:0003677">
    <property type="term" value="F:DNA binding"/>
    <property type="evidence" value="ECO:0007669"/>
    <property type="project" value="UniProtKB-KW"/>
</dbReference>
<dbReference type="Gene3D" id="1.10.1790.10">
    <property type="entry name" value="PRD domain"/>
    <property type="match status" value="2"/>
</dbReference>
<keyword evidence="3" id="KW-0067">ATP-binding</keyword>
<dbReference type="Proteomes" id="UP000286773">
    <property type="component" value="Unassembled WGS sequence"/>
</dbReference>
<dbReference type="PROSITE" id="PS00675">
    <property type="entry name" value="SIGMA54_INTERACT_1"/>
    <property type="match status" value="1"/>
</dbReference>
<dbReference type="InterPro" id="IPR003593">
    <property type="entry name" value="AAA+_ATPase"/>
</dbReference>
<sequence>MKQELLSYLNNQTDFIDLNNLNDLFTAAKLAEVFQVKRNTVSHYLNQLTKEGKLVKINSRPVYYFHKEAFEHQFYLLSGNVYSSTEEIMKEQPLFGREKDFFSLMIGHDKSLNRVVEQIKTALNYPDNGLPVLITGESGTGKSYLVQLIYQYCLAHDLINENAPLVTLNCAQYANNPELLTSNLFGHAKGAFTGADSDKTGAFESANGGILFLDEVHRLNSEGQEKLFTYLDQGVIYRMGDTAKQIHIKTRLFFATTEALDSTFLTTFIRRIPIQVRMPSIYERSRNERIELVYSFFLNERRRISKRLLVSGQVISLLTGRSFKGNIGELKNTVKVTVAKAFLEQRDLKDIQVTIYHLPEFVLNNNQQSLQTPTQEEIMLTENTTINQLVERYNPNQKRVIDTFERIINEFQKADGKLSDCENQLKQTVDHLFDYLLFETDRQQKHEMLLYLTQYIRETFRQMESAYQIKFNGNSVYALSYYLFQRGSSKWYPEDNELQELIRSLDRQIKATYPTSYHYVERILELCKLKLDLDISEMDRIVLALYLKKADWTRGLSIPKAIIVAHGYATASSIANVANRFLGKDIFESFDMPLDVSPQRIAEEILDYSENNDISNGLVILVDMGSLKEIYQYFPKQITVPIAIMNNVTTPLAIALGENLQKKLALSEMVELSAKQAAFDWQIIYPEENRFKALLTTCQTGIGTAAHISHLLEKSLPGACELKILPYEYHILADNQKDETVFAIYDVLGIIGTDNPQIEDIPFLSLEELISGDENQKLMEWLAPVMTEEENQLFNKNVIRNFSLEKVIDSVTILDTEKVMKEIELFMRDLETQANLTLSNAKKLALYVHISCLIERLIRNVPIDTYQCDDECYQCRQSDFENIKKSFSVIETDYSVDIPDAEIAYIYDIIYRNVDRPTKDDDF</sequence>
<dbReference type="InterPro" id="IPR036634">
    <property type="entry name" value="PRD_sf"/>
</dbReference>
<dbReference type="SUPFAM" id="SSF63520">
    <property type="entry name" value="PTS-regulatory domain, PRD"/>
    <property type="match status" value="2"/>
</dbReference>
<dbReference type="InterPro" id="IPR011608">
    <property type="entry name" value="PRD"/>
</dbReference>
<dbReference type="GO" id="GO:0016740">
    <property type="term" value="F:transferase activity"/>
    <property type="evidence" value="ECO:0007669"/>
    <property type="project" value="UniProtKB-KW"/>
</dbReference>
<proteinExistence type="predicted"/>
<dbReference type="SUPFAM" id="SSF46785">
    <property type="entry name" value="Winged helix' DNA-binding domain"/>
    <property type="match status" value="1"/>
</dbReference>
<dbReference type="PROSITE" id="PS00676">
    <property type="entry name" value="SIGMA54_INTERACT_2"/>
    <property type="match status" value="1"/>
</dbReference>
<evidence type="ECO:0000313" key="9">
    <source>
        <dbReference type="Proteomes" id="UP000286773"/>
    </source>
</evidence>
<dbReference type="InterPro" id="IPR025662">
    <property type="entry name" value="Sigma_54_int_dom_ATP-bd_1"/>
</dbReference>
<dbReference type="PANTHER" id="PTHR32071:SF38">
    <property type="entry name" value="PSP OPERON TRANSCRIPTIONAL ACTIVATOR"/>
    <property type="match status" value="1"/>
</dbReference>
<dbReference type="Gene3D" id="3.40.50.300">
    <property type="entry name" value="P-loop containing nucleotide triphosphate hydrolases"/>
    <property type="match status" value="1"/>
</dbReference>